<keyword evidence="3" id="KW-1185">Reference proteome</keyword>
<gene>
    <name evidence="2" type="ORF">L227DRAFT_334113</name>
</gene>
<keyword evidence="1" id="KW-1133">Transmembrane helix</keyword>
<dbReference type="AlphaFoldDB" id="A0A5C2RT89"/>
<accession>A0A5C2RT89</accession>
<organism evidence="2 3">
    <name type="scientific">Lentinus tigrinus ALCF2SS1-6</name>
    <dbReference type="NCBI Taxonomy" id="1328759"/>
    <lineage>
        <taxon>Eukaryota</taxon>
        <taxon>Fungi</taxon>
        <taxon>Dikarya</taxon>
        <taxon>Basidiomycota</taxon>
        <taxon>Agaricomycotina</taxon>
        <taxon>Agaricomycetes</taxon>
        <taxon>Polyporales</taxon>
        <taxon>Polyporaceae</taxon>
        <taxon>Lentinus</taxon>
    </lineage>
</organism>
<dbReference type="EMBL" id="ML122300">
    <property type="protein sequence ID" value="RPD54892.1"/>
    <property type="molecule type" value="Genomic_DNA"/>
</dbReference>
<feature type="transmembrane region" description="Helical" evidence="1">
    <location>
        <begin position="134"/>
        <end position="157"/>
    </location>
</feature>
<feature type="transmembrane region" description="Helical" evidence="1">
    <location>
        <begin position="223"/>
        <end position="244"/>
    </location>
</feature>
<protein>
    <submittedName>
        <fullName evidence="2">Uncharacterized protein</fullName>
    </submittedName>
</protein>
<feature type="transmembrane region" description="Helical" evidence="1">
    <location>
        <begin position="20"/>
        <end position="39"/>
    </location>
</feature>
<evidence type="ECO:0000313" key="3">
    <source>
        <dbReference type="Proteomes" id="UP000313359"/>
    </source>
</evidence>
<feature type="transmembrane region" description="Helical" evidence="1">
    <location>
        <begin position="177"/>
        <end position="203"/>
    </location>
</feature>
<keyword evidence="1" id="KW-0812">Transmembrane</keyword>
<proteinExistence type="predicted"/>
<dbReference type="OrthoDB" id="3269446at2759"/>
<dbReference type="Proteomes" id="UP000313359">
    <property type="component" value="Unassembled WGS sequence"/>
</dbReference>
<name>A0A5C2RT89_9APHY</name>
<feature type="transmembrane region" description="Helical" evidence="1">
    <location>
        <begin position="250"/>
        <end position="269"/>
    </location>
</feature>
<evidence type="ECO:0000313" key="2">
    <source>
        <dbReference type="EMBL" id="RPD54892.1"/>
    </source>
</evidence>
<keyword evidence="1" id="KW-0472">Membrane</keyword>
<sequence length="346" mass="37857">MSRSSIPLDTAQLIAMYLQAIFYGMALITVAYGLRVLLWSSDGHLKSKGSVNWIMVGTTLAMFTIATVNMAFVLQHILEAFIYYKGPGGPNAEFNDISNWVNVMATVDYVAQTFIGDAIMAYRCYVVYDRNWKIVIVPVLLWLAETACGGVTIYITATLHMETNLNASRLKPFITSVLSLTLAMTTMTTGMIVYRIMSINAVISSQSVTRLSGSHKMTRIVRILVESGLIYTISVVIFFSTFLASNNSQYAVSDVVVQLIPISFTLILIRVDQGTAQTSTLLQSTLQKPITFTLSPVHPVGAGASEGTAVCRSNVSGSRDLSDTYMMDDMSVDPDGWKAGQLDPMV</sequence>
<reference evidence="2" key="1">
    <citation type="journal article" date="2018" name="Genome Biol. Evol.">
        <title>Genomics and development of Lentinus tigrinus, a white-rot wood-decaying mushroom with dimorphic fruiting bodies.</title>
        <authorList>
            <person name="Wu B."/>
            <person name="Xu Z."/>
            <person name="Knudson A."/>
            <person name="Carlson A."/>
            <person name="Chen N."/>
            <person name="Kovaka S."/>
            <person name="LaButti K."/>
            <person name="Lipzen A."/>
            <person name="Pennachio C."/>
            <person name="Riley R."/>
            <person name="Schakwitz W."/>
            <person name="Umezawa K."/>
            <person name="Ohm R.A."/>
            <person name="Grigoriev I.V."/>
            <person name="Nagy L.G."/>
            <person name="Gibbons J."/>
            <person name="Hibbett D."/>
        </authorList>
    </citation>
    <scope>NUCLEOTIDE SEQUENCE [LARGE SCALE GENOMIC DNA]</scope>
    <source>
        <strain evidence="2">ALCF2SS1-6</strain>
    </source>
</reference>
<feature type="transmembrane region" description="Helical" evidence="1">
    <location>
        <begin position="51"/>
        <end position="77"/>
    </location>
</feature>
<evidence type="ECO:0000256" key="1">
    <source>
        <dbReference type="SAM" id="Phobius"/>
    </source>
</evidence>